<dbReference type="Gene3D" id="1.10.10.10">
    <property type="entry name" value="Winged helix-like DNA-binding domain superfamily/Winged helix DNA-binding domain"/>
    <property type="match status" value="1"/>
</dbReference>
<protein>
    <submittedName>
        <fullName evidence="5">MarR family transcriptional regulator</fullName>
    </submittedName>
</protein>
<reference evidence="5" key="1">
    <citation type="submission" date="2017-09" db="EMBL/GenBank/DDBJ databases">
        <title>Complete Genome Sequence of ansamitocin-producing Bacterium Actinosynnema pretiosum X47.</title>
        <authorList>
            <person name="Cao G."/>
            <person name="Zong G."/>
            <person name="Zhong C."/>
            <person name="Fu J."/>
        </authorList>
    </citation>
    <scope>NUCLEOTIDE SEQUENCE [LARGE SCALE GENOMIC DNA]</scope>
    <source>
        <strain evidence="5">X47</strain>
    </source>
</reference>
<evidence type="ECO:0000259" key="4">
    <source>
        <dbReference type="PROSITE" id="PS50995"/>
    </source>
</evidence>
<dbReference type="RefSeq" id="WP_096494504.1">
    <property type="nucleotide sequence ID" value="NZ_CP023445.1"/>
</dbReference>
<accession>A0A290Z7A5</accession>
<dbReference type="PROSITE" id="PS50995">
    <property type="entry name" value="HTH_MARR_2"/>
    <property type="match status" value="1"/>
</dbReference>
<dbReference type="SMART" id="SM00347">
    <property type="entry name" value="HTH_MARR"/>
    <property type="match status" value="1"/>
</dbReference>
<dbReference type="GO" id="GO:0003677">
    <property type="term" value="F:DNA binding"/>
    <property type="evidence" value="ECO:0007669"/>
    <property type="project" value="UniProtKB-KW"/>
</dbReference>
<dbReference type="PANTHER" id="PTHR42756:SF1">
    <property type="entry name" value="TRANSCRIPTIONAL REPRESSOR OF EMRAB OPERON"/>
    <property type="match status" value="1"/>
</dbReference>
<gene>
    <name evidence="5" type="ORF">CNX65_17800</name>
</gene>
<dbReference type="KEGG" id="apre:CNX65_17800"/>
<keyword evidence="3" id="KW-0804">Transcription</keyword>
<dbReference type="InterPro" id="IPR000835">
    <property type="entry name" value="HTH_MarR-typ"/>
</dbReference>
<evidence type="ECO:0000313" key="6">
    <source>
        <dbReference type="Proteomes" id="UP000218505"/>
    </source>
</evidence>
<dbReference type="PANTHER" id="PTHR42756">
    <property type="entry name" value="TRANSCRIPTIONAL REGULATOR, MARR"/>
    <property type="match status" value="1"/>
</dbReference>
<dbReference type="EMBL" id="CP023445">
    <property type="protein sequence ID" value="ATE54907.1"/>
    <property type="molecule type" value="Genomic_DNA"/>
</dbReference>
<evidence type="ECO:0000256" key="1">
    <source>
        <dbReference type="ARBA" id="ARBA00023015"/>
    </source>
</evidence>
<sequence length="161" mass="17696">MGDVVDELLDQWAEERPDLDLTPLAVLTRVTRLARLLERSQRDFLAAHRLEPGEFDVLTTLRRAGGERGLTAGAFLTSSLVTAGAITNRLDRMTAKGLIERTPERKDRRVVRVNLTPTGRALVDALLTEHATRCAALLSPLPQETRALVADALSALLQAHE</sequence>
<organism evidence="5 6">
    <name type="scientific">Actinosynnema pretiosum</name>
    <dbReference type="NCBI Taxonomy" id="42197"/>
    <lineage>
        <taxon>Bacteria</taxon>
        <taxon>Bacillati</taxon>
        <taxon>Actinomycetota</taxon>
        <taxon>Actinomycetes</taxon>
        <taxon>Pseudonocardiales</taxon>
        <taxon>Pseudonocardiaceae</taxon>
        <taxon>Actinosynnema</taxon>
    </lineage>
</organism>
<dbReference type="AlphaFoldDB" id="A0A290Z7A5"/>
<proteinExistence type="predicted"/>
<evidence type="ECO:0000313" key="5">
    <source>
        <dbReference type="EMBL" id="ATE54907.1"/>
    </source>
</evidence>
<dbReference type="PRINTS" id="PR00598">
    <property type="entry name" value="HTHMARR"/>
</dbReference>
<dbReference type="SUPFAM" id="SSF46785">
    <property type="entry name" value="Winged helix' DNA-binding domain"/>
    <property type="match status" value="1"/>
</dbReference>
<name>A0A290Z7A5_9PSEU</name>
<dbReference type="InterPro" id="IPR036390">
    <property type="entry name" value="WH_DNA-bd_sf"/>
</dbReference>
<feature type="domain" description="HTH marR-type" evidence="4">
    <location>
        <begin position="23"/>
        <end position="158"/>
    </location>
</feature>
<dbReference type="Pfam" id="PF12802">
    <property type="entry name" value="MarR_2"/>
    <property type="match status" value="1"/>
</dbReference>
<dbReference type="GO" id="GO:0003700">
    <property type="term" value="F:DNA-binding transcription factor activity"/>
    <property type="evidence" value="ECO:0007669"/>
    <property type="project" value="InterPro"/>
</dbReference>
<keyword evidence="2" id="KW-0238">DNA-binding</keyword>
<dbReference type="Proteomes" id="UP000218505">
    <property type="component" value="Chromosome"/>
</dbReference>
<keyword evidence="1" id="KW-0805">Transcription regulation</keyword>
<evidence type="ECO:0000256" key="3">
    <source>
        <dbReference type="ARBA" id="ARBA00023163"/>
    </source>
</evidence>
<evidence type="ECO:0000256" key="2">
    <source>
        <dbReference type="ARBA" id="ARBA00023125"/>
    </source>
</evidence>
<dbReference type="InterPro" id="IPR036388">
    <property type="entry name" value="WH-like_DNA-bd_sf"/>
</dbReference>
<keyword evidence="6" id="KW-1185">Reference proteome</keyword>